<evidence type="ECO:0000313" key="3">
    <source>
        <dbReference type="Proteomes" id="UP000585474"/>
    </source>
</evidence>
<sequence>MREEKRGGSGDSRWSEIGFEDGHCRYRGGSDSGGGGFGPPWWGGGDSLWPWMGVRWRWLWWAEGDDESKSLENRALAVRVVFNTLQSIAGDHSLKALKWHQCMPFNNFDDTLSLSQWNLPPSAIGNSSNFDAMGLLASNKGSPMHAIVEQVRDGSTLRVCLLPDFQFVQVFVDGIQAPSSMGRRAPPKTVVIPEISYDELIGEASTEVHAPLISAQRLEASAGCTNEVARDPRGREAKYFTEIRVLNRGGLAKHVESSASLMEDEAKRRLKSAELQAKKTRLRFWTNYIPLATYSKAVHDQNFTGKAADDSVPYGSPLAERRVNLSSIRCLKIEKLRRDEKPAPYAQEAKEFLRTRLIGCQVGMMDSQCCSWSGDSMVMDLGSVFLASPVKAEGDDASTPAPPTGGCQLMGVNIAELLIARGFGTGIHSSKDSPAMHISDLTMASAKKIKDFLPFLQHKTLPAVVLYVLSGHRFKLFVPKETCSIAFSFSGVRCPGRDEPLSVQTEDNAKGLETVHRTGTFLVSMWESKTNRAVTLLEAGLEKLQTSFGTDRILNAHLLAQAEQSAKRQKLKVSHEWPGFSVGAKFDPSDIELLLNVEWEIQNHIHGVNLSLLDTVVSFVRNA</sequence>
<evidence type="ECO:0000259" key="1">
    <source>
        <dbReference type="SMART" id="SM00318"/>
    </source>
</evidence>
<dbReference type="InterPro" id="IPR016071">
    <property type="entry name" value="Staphylococal_nuclease_OB-fold"/>
</dbReference>
<dbReference type="GO" id="GO:0005634">
    <property type="term" value="C:nucleus"/>
    <property type="evidence" value="ECO:0007669"/>
    <property type="project" value="TreeGrafter"/>
</dbReference>
<dbReference type="GO" id="GO:0006402">
    <property type="term" value="P:mRNA catabolic process"/>
    <property type="evidence" value="ECO:0007669"/>
    <property type="project" value="TreeGrafter"/>
</dbReference>
<dbReference type="GO" id="GO:0005829">
    <property type="term" value="C:cytosol"/>
    <property type="evidence" value="ECO:0007669"/>
    <property type="project" value="TreeGrafter"/>
</dbReference>
<dbReference type="AlphaFoldDB" id="A0A7J0E1F2"/>
<dbReference type="GO" id="GO:0003723">
    <property type="term" value="F:RNA binding"/>
    <property type="evidence" value="ECO:0007669"/>
    <property type="project" value="TreeGrafter"/>
</dbReference>
<accession>A0A7J0E1F2</accession>
<name>A0A7J0E1F2_9ERIC</name>
<feature type="domain" description="TNase-like" evidence="1">
    <location>
        <begin position="459"/>
        <end position="576"/>
    </location>
</feature>
<dbReference type="SMART" id="SM00318">
    <property type="entry name" value="SNc"/>
    <property type="match status" value="1"/>
</dbReference>
<evidence type="ECO:0000313" key="2">
    <source>
        <dbReference type="EMBL" id="GFY80228.1"/>
    </source>
</evidence>
<dbReference type="SUPFAM" id="SSF50199">
    <property type="entry name" value="Staphylococcal nuclease"/>
    <property type="match status" value="3"/>
</dbReference>
<keyword evidence="3" id="KW-1185">Reference proteome</keyword>
<protein>
    <submittedName>
        <fullName evidence="2">TUDOR-SN protein 1</fullName>
    </submittedName>
</protein>
<gene>
    <name evidence="2" type="ORF">Acr_01g0000370</name>
</gene>
<reference evidence="2 3" key="1">
    <citation type="submission" date="2019-07" db="EMBL/GenBank/DDBJ databases">
        <title>De Novo Assembly of kiwifruit Actinidia rufa.</title>
        <authorList>
            <person name="Sugita-Konishi S."/>
            <person name="Sato K."/>
            <person name="Mori E."/>
            <person name="Abe Y."/>
            <person name="Kisaki G."/>
            <person name="Hamano K."/>
            <person name="Suezawa K."/>
            <person name="Otani M."/>
            <person name="Fukuda T."/>
            <person name="Manabe T."/>
            <person name="Gomi K."/>
            <person name="Tabuchi M."/>
            <person name="Akimitsu K."/>
            <person name="Kataoka I."/>
        </authorList>
    </citation>
    <scope>NUCLEOTIDE SEQUENCE [LARGE SCALE GENOMIC DNA]</scope>
    <source>
        <strain evidence="3">cv. Fuchu</strain>
    </source>
</reference>
<dbReference type="OrthoDB" id="1706481at2759"/>
<dbReference type="PANTHER" id="PTHR12302:SF2">
    <property type="entry name" value="STAPHYLOCOCCAL NUCLEASE DOMAIN-CONTAINING PROTEIN 1"/>
    <property type="match status" value="1"/>
</dbReference>
<dbReference type="PANTHER" id="PTHR12302">
    <property type="entry name" value="EBNA2 BINDING PROTEIN P100"/>
    <property type="match status" value="1"/>
</dbReference>
<proteinExistence type="predicted"/>
<comment type="caution">
    <text evidence="2">The sequence shown here is derived from an EMBL/GenBank/DDBJ whole genome shotgun (WGS) entry which is preliminary data.</text>
</comment>
<dbReference type="GO" id="GO:0004518">
    <property type="term" value="F:nuclease activity"/>
    <property type="evidence" value="ECO:0007669"/>
    <property type="project" value="TreeGrafter"/>
</dbReference>
<dbReference type="EMBL" id="BJWL01000001">
    <property type="protein sequence ID" value="GFY80228.1"/>
    <property type="molecule type" value="Genomic_DNA"/>
</dbReference>
<dbReference type="Gene3D" id="2.40.50.90">
    <property type="match status" value="3"/>
</dbReference>
<dbReference type="InterPro" id="IPR035437">
    <property type="entry name" value="SNase_OB-fold_sf"/>
</dbReference>
<organism evidence="2 3">
    <name type="scientific">Actinidia rufa</name>
    <dbReference type="NCBI Taxonomy" id="165716"/>
    <lineage>
        <taxon>Eukaryota</taxon>
        <taxon>Viridiplantae</taxon>
        <taxon>Streptophyta</taxon>
        <taxon>Embryophyta</taxon>
        <taxon>Tracheophyta</taxon>
        <taxon>Spermatophyta</taxon>
        <taxon>Magnoliopsida</taxon>
        <taxon>eudicotyledons</taxon>
        <taxon>Gunneridae</taxon>
        <taxon>Pentapetalae</taxon>
        <taxon>asterids</taxon>
        <taxon>Ericales</taxon>
        <taxon>Actinidiaceae</taxon>
        <taxon>Actinidia</taxon>
    </lineage>
</organism>
<dbReference type="Proteomes" id="UP000585474">
    <property type="component" value="Unassembled WGS sequence"/>
</dbReference>